<dbReference type="Gene3D" id="3.40.50.1820">
    <property type="entry name" value="alpha/beta hydrolase"/>
    <property type="match status" value="1"/>
</dbReference>
<proteinExistence type="inferred from homology"/>
<dbReference type="GO" id="GO:0016787">
    <property type="term" value="F:hydrolase activity"/>
    <property type="evidence" value="ECO:0007669"/>
    <property type="project" value="UniProtKB-KW"/>
</dbReference>
<dbReference type="InterPro" id="IPR000073">
    <property type="entry name" value="AB_hydrolase_1"/>
</dbReference>
<dbReference type="InterPro" id="IPR029058">
    <property type="entry name" value="AB_hydrolase_fold"/>
</dbReference>
<dbReference type="RefSeq" id="WP_312924804.1">
    <property type="nucleotide sequence ID" value="NZ_BAABIX010000010.1"/>
</dbReference>
<comment type="caution">
    <text evidence="8">The sequence shown here is derived from an EMBL/GenBank/DDBJ whole genome shotgun (WGS) entry which is preliminary data.</text>
</comment>
<keyword evidence="2 5" id="KW-0732">Signal</keyword>
<comment type="similarity">
    <text evidence="1">Belongs to the peptidase S33 family.</text>
</comment>
<feature type="signal peptide" evidence="5">
    <location>
        <begin position="1"/>
        <end position="27"/>
    </location>
</feature>
<feature type="region of interest" description="Disordered" evidence="4">
    <location>
        <begin position="502"/>
        <end position="526"/>
    </location>
</feature>
<evidence type="ECO:0000256" key="1">
    <source>
        <dbReference type="ARBA" id="ARBA00010088"/>
    </source>
</evidence>
<dbReference type="Pfam" id="PF08386">
    <property type="entry name" value="Abhydrolase_4"/>
    <property type="match status" value="1"/>
</dbReference>
<gene>
    <name evidence="8" type="ORF">HNP84_003014</name>
</gene>
<evidence type="ECO:0000256" key="5">
    <source>
        <dbReference type="SAM" id="SignalP"/>
    </source>
</evidence>
<feature type="domain" description="Peptidase S33 tripeptidyl aminopeptidase-like C-terminal" evidence="7">
    <location>
        <begin position="407"/>
        <end position="500"/>
    </location>
</feature>
<evidence type="ECO:0000256" key="4">
    <source>
        <dbReference type="SAM" id="MobiDB-lite"/>
    </source>
</evidence>
<dbReference type="PANTHER" id="PTHR43248:SF29">
    <property type="entry name" value="TRIPEPTIDYL AMINOPEPTIDASE"/>
    <property type="match status" value="1"/>
</dbReference>
<evidence type="ECO:0000313" key="9">
    <source>
        <dbReference type="Proteomes" id="UP000578449"/>
    </source>
</evidence>
<dbReference type="Proteomes" id="UP000578449">
    <property type="component" value="Unassembled WGS sequence"/>
</dbReference>
<keyword evidence="3" id="KW-0378">Hydrolase</keyword>
<evidence type="ECO:0000259" key="7">
    <source>
        <dbReference type="Pfam" id="PF08386"/>
    </source>
</evidence>
<sequence length="526" mass="56779">MKRVVGIAAGMTLLVTGICAHNGAAAAAPAGGGAAAPGPDVARAPGLEWRPCPEPAADGQVVECAWLRVPLDHRHPEGQKIKIALNRIKGTATRGRDHLGPLLINPGGPGASGLELAKYIARTLPAGVIGRYDVIGFDPRGVGQSVPALSCVDPKRYFKAPRPDAVARNAAEEAVLVGRARAYAQACGSRWAWMLPYMSTEHVARDIDVIRAALGEQKISYFGYSYGTYLGAVYASLFPGHVRRLVLDSVVDPAGDWYSSNIAQDYAFERRHRDFLAWVARHNAVYRLGDDPEAVRVAYYAMRDRLRAHPAGKVIGPSELDDIFTVGGYNNTVWPELAAAFSAYVRQGDGGKLVEAQRKHAQNGPKEENGYAVYLSVQCRDSTWSRDWNSWRADMIRVNRAAPFMTWPNAWYNAPCAFWSVPGGTPPRITASPKLPPVLMLQSRRDAATPYEGALRMRRLFPNARMVVEPGGNHGVSLGGNACVDRHLAAYLRDGTLPASHVRPVAGPDASCPANAAPRPADKAAA</sequence>
<dbReference type="InterPro" id="IPR051601">
    <property type="entry name" value="Serine_prot/Carboxylest_S33"/>
</dbReference>
<dbReference type="InterPro" id="IPR013595">
    <property type="entry name" value="Pept_S33_TAP-like_C"/>
</dbReference>
<dbReference type="Pfam" id="PF00561">
    <property type="entry name" value="Abhydrolase_1"/>
    <property type="match status" value="1"/>
</dbReference>
<evidence type="ECO:0000256" key="2">
    <source>
        <dbReference type="ARBA" id="ARBA00022729"/>
    </source>
</evidence>
<feature type="domain" description="AB hydrolase-1" evidence="6">
    <location>
        <begin position="101"/>
        <end position="284"/>
    </location>
</feature>
<evidence type="ECO:0000259" key="6">
    <source>
        <dbReference type="Pfam" id="PF00561"/>
    </source>
</evidence>
<dbReference type="SUPFAM" id="SSF53474">
    <property type="entry name" value="alpha/beta-Hydrolases"/>
    <property type="match status" value="1"/>
</dbReference>
<evidence type="ECO:0000313" key="8">
    <source>
        <dbReference type="EMBL" id="MBB5133293.1"/>
    </source>
</evidence>
<evidence type="ECO:0000256" key="3">
    <source>
        <dbReference type="ARBA" id="ARBA00022801"/>
    </source>
</evidence>
<name>A0A840P5W2_9ACTN</name>
<dbReference type="EMBL" id="JACHGN010000005">
    <property type="protein sequence ID" value="MBB5133293.1"/>
    <property type="molecule type" value="Genomic_DNA"/>
</dbReference>
<organism evidence="8 9">
    <name type="scientific">Thermocatellispora tengchongensis</name>
    <dbReference type="NCBI Taxonomy" id="1073253"/>
    <lineage>
        <taxon>Bacteria</taxon>
        <taxon>Bacillati</taxon>
        <taxon>Actinomycetota</taxon>
        <taxon>Actinomycetes</taxon>
        <taxon>Streptosporangiales</taxon>
        <taxon>Streptosporangiaceae</taxon>
        <taxon>Thermocatellispora</taxon>
    </lineage>
</organism>
<keyword evidence="9" id="KW-1185">Reference proteome</keyword>
<dbReference type="PANTHER" id="PTHR43248">
    <property type="entry name" value="2-SUCCINYL-6-HYDROXY-2,4-CYCLOHEXADIENE-1-CARBOXYLATE SYNTHASE"/>
    <property type="match status" value="1"/>
</dbReference>
<accession>A0A840P5W2</accession>
<feature type="chain" id="PRO_5039342558" evidence="5">
    <location>
        <begin position="28"/>
        <end position="526"/>
    </location>
</feature>
<dbReference type="AlphaFoldDB" id="A0A840P5W2"/>
<reference evidence="8 9" key="1">
    <citation type="submission" date="2020-08" db="EMBL/GenBank/DDBJ databases">
        <title>Genomic Encyclopedia of Type Strains, Phase IV (KMG-IV): sequencing the most valuable type-strain genomes for metagenomic binning, comparative biology and taxonomic classification.</title>
        <authorList>
            <person name="Goeker M."/>
        </authorList>
    </citation>
    <scope>NUCLEOTIDE SEQUENCE [LARGE SCALE GENOMIC DNA]</scope>
    <source>
        <strain evidence="8 9">DSM 45615</strain>
    </source>
</reference>
<protein>
    <submittedName>
        <fullName evidence="8">Pimeloyl-ACP methyl ester carboxylesterase</fullName>
    </submittedName>
</protein>